<evidence type="ECO:0000313" key="1">
    <source>
        <dbReference type="EMBL" id="JAD14622.1"/>
    </source>
</evidence>
<protein>
    <submittedName>
        <fullName evidence="1">Uncharacterized protein</fullName>
    </submittedName>
</protein>
<dbReference type="AlphaFoldDB" id="A0A0A8XSF0"/>
<sequence length="56" mass="6249">MIIGSRPFPFFEVIGSLTEGMPPRKAGAPFLHSCTYDHHTVLVFCSTQTLHRCLSN</sequence>
<reference evidence="1" key="2">
    <citation type="journal article" date="2015" name="Data Brief">
        <title>Shoot transcriptome of the giant reed, Arundo donax.</title>
        <authorList>
            <person name="Barrero R.A."/>
            <person name="Guerrero F.D."/>
            <person name="Moolhuijzen P."/>
            <person name="Goolsby J.A."/>
            <person name="Tidwell J."/>
            <person name="Bellgard S.E."/>
            <person name="Bellgard M.I."/>
        </authorList>
    </citation>
    <scope>NUCLEOTIDE SEQUENCE</scope>
    <source>
        <tissue evidence="1">Shoot tissue taken approximately 20 cm above the soil surface</tissue>
    </source>
</reference>
<name>A0A0A8XSF0_ARUDO</name>
<organism evidence="1">
    <name type="scientific">Arundo donax</name>
    <name type="common">Giant reed</name>
    <name type="synonym">Donax arundinaceus</name>
    <dbReference type="NCBI Taxonomy" id="35708"/>
    <lineage>
        <taxon>Eukaryota</taxon>
        <taxon>Viridiplantae</taxon>
        <taxon>Streptophyta</taxon>
        <taxon>Embryophyta</taxon>
        <taxon>Tracheophyta</taxon>
        <taxon>Spermatophyta</taxon>
        <taxon>Magnoliopsida</taxon>
        <taxon>Liliopsida</taxon>
        <taxon>Poales</taxon>
        <taxon>Poaceae</taxon>
        <taxon>PACMAD clade</taxon>
        <taxon>Arundinoideae</taxon>
        <taxon>Arundineae</taxon>
        <taxon>Arundo</taxon>
    </lineage>
</organism>
<proteinExistence type="predicted"/>
<dbReference type="EMBL" id="GBRH01283273">
    <property type="protein sequence ID" value="JAD14622.1"/>
    <property type="molecule type" value="Transcribed_RNA"/>
</dbReference>
<accession>A0A0A8XSF0</accession>
<reference evidence="1" key="1">
    <citation type="submission" date="2014-09" db="EMBL/GenBank/DDBJ databases">
        <authorList>
            <person name="Magalhaes I.L.F."/>
            <person name="Oliveira U."/>
            <person name="Santos F.R."/>
            <person name="Vidigal T.H.D.A."/>
            <person name="Brescovit A.D."/>
            <person name="Santos A.J."/>
        </authorList>
    </citation>
    <scope>NUCLEOTIDE SEQUENCE</scope>
    <source>
        <tissue evidence="1">Shoot tissue taken approximately 20 cm above the soil surface</tissue>
    </source>
</reference>